<keyword evidence="1" id="KW-0472">Membrane</keyword>
<evidence type="ECO:0000313" key="3">
    <source>
        <dbReference type="Proteomes" id="UP001605036"/>
    </source>
</evidence>
<dbReference type="AlphaFoldDB" id="A0ABD1ZBS5"/>
<keyword evidence="3" id="KW-1185">Reference proteome</keyword>
<feature type="transmembrane region" description="Helical" evidence="1">
    <location>
        <begin position="55"/>
        <end position="77"/>
    </location>
</feature>
<organism evidence="2 3">
    <name type="scientific">Riccia fluitans</name>
    <dbReference type="NCBI Taxonomy" id="41844"/>
    <lineage>
        <taxon>Eukaryota</taxon>
        <taxon>Viridiplantae</taxon>
        <taxon>Streptophyta</taxon>
        <taxon>Embryophyta</taxon>
        <taxon>Marchantiophyta</taxon>
        <taxon>Marchantiopsida</taxon>
        <taxon>Marchantiidae</taxon>
        <taxon>Marchantiales</taxon>
        <taxon>Ricciaceae</taxon>
        <taxon>Riccia</taxon>
    </lineage>
</organism>
<proteinExistence type="predicted"/>
<evidence type="ECO:0000256" key="1">
    <source>
        <dbReference type="SAM" id="Phobius"/>
    </source>
</evidence>
<protein>
    <submittedName>
        <fullName evidence="2">Uncharacterized protein</fullName>
    </submittedName>
</protein>
<evidence type="ECO:0000313" key="2">
    <source>
        <dbReference type="EMBL" id="KAL2645267.1"/>
    </source>
</evidence>
<feature type="transmembrane region" description="Helical" evidence="1">
    <location>
        <begin position="89"/>
        <end position="114"/>
    </location>
</feature>
<comment type="caution">
    <text evidence="2">The sequence shown here is derived from an EMBL/GenBank/DDBJ whole genome shotgun (WGS) entry which is preliminary data.</text>
</comment>
<keyword evidence="1" id="KW-0812">Transmembrane</keyword>
<dbReference type="Proteomes" id="UP001605036">
    <property type="component" value="Unassembled WGS sequence"/>
</dbReference>
<reference evidence="2 3" key="1">
    <citation type="submission" date="2024-09" db="EMBL/GenBank/DDBJ databases">
        <title>Chromosome-scale assembly of Riccia fluitans.</title>
        <authorList>
            <person name="Paukszto L."/>
            <person name="Sawicki J."/>
            <person name="Karawczyk K."/>
            <person name="Piernik-Szablinska J."/>
            <person name="Szczecinska M."/>
            <person name="Mazdziarz M."/>
        </authorList>
    </citation>
    <scope>NUCLEOTIDE SEQUENCE [LARGE SCALE GENOMIC DNA]</scope>
    <source>
        <strain evidence="2">Rf_01</strain>
        <tissue evidence="2">Aerial parts of the thallus</tissue>
    </source>
</reference>
<keyword evidence="1" id="KW-1133">Transmembrane helix</keyword>
<accession>A0ABD1ZBS5</accession>
<gene>
    <name evidence="2" type="ORF">R1flu_012854</name>
</gene>
<name>A0ABD1ZBS5_9MARC</name>
<sequence>MDYHKSRDDIAIGTVTVSTTALSSSSGQYNVDIQGAPYAMYEVMAARGGPGLADLIASVCKFLADFFYLLPMVTLWTDFMPKQRHLATYLKGVFVIVFAILTWASNVHLVNWAYSHLKA</sequence>
<dbReference type="EMBL" id="JBHFFA010000002">
    <property type="protein sequence ID" value="KAL2645267.1"/>
    <property type="molecule type" value="Genomic_DNA"/>
</dbReference>